<evidence type="ECO:0000259" key="10">
    <source>
        <dbReference type="Pfam" id="PF00535"/>
    </source>
</evidence>
<protein>
    <recommendedName>
        <fullName evidence="7">Glucosyl-3-phosphoglycerate synthase</fullName>
        <ecNumber evidence="6">2.4.1.266</ecNumber>
    </recommendedName>
</protein>
<comment type="cofactor">
    <cofactor evidence="1">
        <name>Mg(2+)</name>
        <dbReference type="ChEBI" id="CHEBI:18420"/>
    </cofactor>
</comment>
<reference evidence="11 12" key="1">
    <citation type="submission" date="2024-03" db="EMBL/GenBank/DDBJ databases">
        <title>Bacilli Hybrid Assemblies.</title>
        <authorList>
            <person name="Kovac J."/>
        </authorList>
    </citation>
    <scope>NUCLEOTIDE SEQUENCE [LARGE SCALE GENOMIC DNA]</scope>
    <source>
        <strain evidence="11 12">FSL R7-0666</strain>
    </source>
</reference>
<keyword evidence="4" id="KW-0808">Transferase</keyword>
<comment type="caution">
    <text evidence="11">The sequence shown here is derived from an EMBL/GenBank/DDBJ whole genome shotgun (WGS) entry which is preliminary data.</text>
</comment>
<evidence type="ECO:0000256" key="2">
    <source>
        <dbReference type="ARBA" id="ARBA00006739"/>
    </source>
</evidence>
<evidence type="ECO:0000256" key="4">
    <source>
        <dbReference type="ARBA" id="ARBA00022679"/>
    </source>
</evidence>
<evidence type="ECO:0000256" key="6">
    <source>
        <dbReference type="ARBA" id="ARBA00039022"/>
    </source>
</evidence>
<evidence type="ECO:0000256" key="5">
    <source>
        <dbReference type="ARBA" id="ARBA00022842"/>
    </source>
</evidence>
<dbReference type="SUPFAM" id="SSF53448">
    <property type="entry name" value="Nucleotide-diphospho-sugar transferases"/>
    <property type="match status" value="1"/>
</dbReference>
<evidence type="ECO:0000313" key="12">
    <source>
        <dbReference type="Proteomes" id="UP001418796"/>
    </source>
</evidence>
<evidence type="ECO:0000256" key="1">
    <source>
        <dbReference type="ARBA" id="ARBA00001946"/>
    </source>
</evidence>
<evidence type="ECO:0000256" key="7">
    <source>
        <dbReference type="ARBA" id="ARBA00040894"/>
    </source>
</evidence>
<sequence>MTRVSIVIPAYNEQERLAATIQAARTIPFEHEIICVNDGSVDLTAEIAEELADLHILLPENKGKGYALQTGWTRAKGSYIMCLDADLADSASEAIHLLEPLMKKEADLTISKVPRLGRGGSGFVKSKVQRLIHEQTGVWLEAPLSGQRAFQRRWLRLLLSKNYTGYGIETMMCLHMIHGGARLLEIESQMQHREMGRNLTGVMHRYNQWRQIRRQLKGEAQ</sequence>
<comment type="catalytic activity">
    <reaction evidence="8">
        <text>(2R)-3-phosphoglycerate + UDP-alpha-D-glucose = (2R)-2-O-(alpha-D-glucopyranosyl)-3-phospho-glycerate + UDP + H(+)</text>
        <dbReference type="Rhea" id="RHEA:31319"/>
        <dbReference type="ChEBI" id="CHEBI:15378"/>
        <dbReference type="ChEBI" id="CHEBI:58223"/>
        <dbReference type="ChEBI" id="CHEBI:58272"/>
        <dbReference type="ChEBI" id="CHEBI:58885"/>
        <dbReference type="ChEBI" id="CHEBI:62600"/>
        <dbReference type="EC" id="2.4.1.266"/>
    </reaction>
    <physiologicalReaction direction="left-to-right" evidence="8">
        <dbReference type="Rhea" id="RHEA:31320"/>
    </physiologicalReaction>
</comment>
<keyword evidence="5" id="KW-0460">Magnesium</keyword>
<dbReference type="EMBL" id="JBCITK010000001">
    <property type="protein sequence ID" value="MEN0644070.1"/>
    <property type="molecule type" value="Genomic_DNA"/>
</dbReference>
<dbReference type="Gene3D" id="3.90.550.10">
    <property type="entry name" value="Spore Coat Polysaccharide Biosynthesis Protein SpsA, Chain A"/>
    <property type="match status" value="1"/>
</dbReference>
<keyword evidence="12" id="KW-1185">Reference proteome</keyword>
<dbReference type="EC" id="2.4.1.266" evidence="6"/>
<dbReference type="Proteomes" id="UP001418796">
    <property type="component" value="Unassembled WGS sequence"/>
</dbReference>
<accession>A0ABU9VK43</accession>
<dbReference type="InterPro" id="IPR029044">
    <property type="entry name" value="Nucleotide-diphossugar_trans"/>
</dbReference>
<comment type="similarity">
    <text evidence="2">Belongs to the glycosyltransferase 2 family.</text>
</comment>
<evidence type="ECO:0000313" key="11">
    <source>
        <dbReference type="EMBL" id="MEN0644070.1"/>
    </source>
</evidence>
<organism evidence="11 12">
    <name type="scientific">Alkalicoccobacillus gibsonii</name>
    <dbReference type="NCBI Taxonomy" id="79881"/>
    <lineage>
        <taxon>Bacteria</taxon>
        <taxon>Bacillati</taxon>
        <taxon>Bacillota</taxon>
        <taxon>Bacilli</taxon>
        <taxon>Bacillales</taxon>
        <taxon>Bacillaceae</taxon>
        <taxon>Alkalicoccobacillus</taxon>
    </lineage>
</organism>
<name>A0ABU9VK43_9BACI</name>
<dbReference type="Pfam" id="PF00535">
    <property type="entry name" value="Glycos_transf_2"/>
    <property type="match status" value="1"/>
</dbReference>
<dbReference type="CDD" id="cd04179">
    <property type="entry name" value="DPM_DPG-synthase_like"/>
    <property type="match status" value="1"/>
</dbReference>
<gene>
    <name evidence="11" type="ORF">MKY91_12990</name>
</gene>
<dbReference type="InterPro" id="IPR001173">
    <property type="entry name" value="Glyco_trans_2-like"/>
</dbReference>
<evidence type="ECO:0000256" key="3">
    <source>
        <dbReference type="ARBA" id="ARBA00022676"/>
    </source>
</evidence>
<keyword evidence="3" id="KW-0328">Glycosyltransferase</keyword>
<evidence type="ECO:0000256" key="8">
    <source>
        <dbReference type="ARBA" id="ARBA00048689"/>
    </source>
</evidence>
<feature type="domain" description="Glycosyltransferase 2-like" evidence="10">
    <location>
        <begin position="5"/>
        <end position="127"/>
    </location>
</feature>
<proteinExistence type="inferred from homology"/>
<dbReference type="PANTHER" id="PTHR48090:SF10">
    <property type="entry name" value="GLUCOSYL-3-PHOSPHOGLYCERATE SYNTHASE"/>
    <property type="match status" value="1"/>
</dbReference>
<comment type="catalytic activity">
    <reaction evidence="9">
        <text>an NDP-alpha-D-glucose + (2R)-3-phosphoglycerate = (2R)-2-O-(alpha-D-glucopyranosyl)-3-phospho-glycerate + a ribonucleoside 5'-diphosphate + H(+)</text>
        <dbReference type="Rhea" id="RHEA:47244"/>
        <dbReference type="ChEBI" id="CHEBI:15378"/>
        <dbReference type="ChEBI" id="CHEBI:57930"/>
        <dbReference type="ChEBI" id="CHEBI:58272"/>
        <dbReference type="ChEBI" id="CHEBI:62600"/>
        <dbReference type="ChEBI" id="CHEBI:76533"/>
        <dbReference type="EC" id="2.4.1.266"/>
    </reaction>
    <physiologicalReaction direction="left-to-right" evidence="9">
        <dbReference type="Rhea" id="RHEA:47245"/>
    </physiologicalReaction>
</comment>
<dbReference type="RefSeq" id="WP_343130847.1">
    <property type="nucleotide sequence ID" value="NZ_JBCITK010000001.1"/>
</dbReference>
<dbReference type="InterPro" id="IPR050256">
    <property type="entry name" value="Glycosyltransferase_2"/>
</dbReference>
<evidence type="ECO:0000256" key="9">
    <source>
        <dbReference type="ARBA" id="ARBA00048997"/>
    </source>
</evidence>
<dbReference type="PANTHER" id="PTHR48090">
    <property type="entry name" value="UNDECAPRENYL-PHOSPHATE 4-DEOXY-4-FORMAMIDO-L-ARABINOSE TRANSFERASE-RELATED"/>
    <property type="match status" value="1"/>
</dbReference>